<evidence type="ECO:0000256" key="5">
    <source>
        <dbReference type="ARBA" id="ARBA00037974"/>
    </source>
</evidence>
<dbReference type="Gene3D" id="3.40.640.10">
    <property type="entry name" value="Type I PLP-dependent aspartate aminotransferase-like (Major domain)"/>
    <property type="match status" value="1"/>
</dbReference>
<dbReference type="EC" id="4.4.1.13" evidence="2"/>
<dbReference type="PANTHER" id="PTHR43525:SF1">
    <property type="entry name" value="PROTEIN MALY"/>
    <property type="match status" value="1"/>
</dbReference>
<feature type="domain" description="Aminotransferase class I/classII large" evidence="6">
    <location>
        <begin position="41"/>
        <end position="324"/>
    </location>
</feature>
<dbReference type="GO" id="GO:0030170">
    <property type="term" value="F:pyridoxal phosphate binding"/>
    <property type="evidence" value="ECO:0007669"/>
    <property type="project" value="InterPro"/>
</dbReference>
<dbReference type="GO" id="GO:0008483">
    <property type="term" value="F:transaminase activity"/>
    <property type="evidence" value="ECO:0007669"/>
    <property type="project" value="UniProtKB-KW"/>
</dbReference>
<protein>
    <recommendedName>
        <fullName evidence="2">cysteine-S-conjugate beta-lyase</fullName>
        <ecNumber evidence="2">4.4.1.13</ecNumber>
    </recommendedName>
</protein>
<proteinExistence type="inferred from homology"/>
<reference evidence="7" key="1">
    <citation type="submission" date="2021-03" db="EMBL/GenBank/DDBJ databases">
        <authorList>
            <person name="Kanchanasin P."/>
            <person name="Saeng-In P."/>
            <person name="Phongsopitanun W."/>
            <person name="Yuki M."/>
            <person name="Kudo T."/>
            <person name="Ohkuma M."/>
            <person name="Tanasupawat S."/>
        </authorList>
    </citation>
    <scope>NUCLEOTIDE SEQUENCE</scope>
    <source>
        <strain evidence="7">GKU 128</strain>
    </source>
</reference>
<keyword evidence="7" id="KW-0808">Transferase</keyword>
<evidence type="ECO:0000313" key="8">
    <source>
        <dbReference type="Proteomes" id="UP000669179"/>
    </source>
</evidence>
<comment type="caution">
    <text evidence="7">The sequence shown here is derived from an EMBL/GenBank/DDBJ whole genome shotgun (WGS) entry which is preliminary data.</text>
</comment>
<evidence type="ECO:0000256" key="3">
    <source>
        <dbReference type="ARBA" id="ARBA00022898"/>
    </source>
</evidence>
<evidence type="ECO:0000259" key="6">
    <source>
        <dbReference type="Pfam" id="PF00155"/>
    </source>
</evidence>
<name>A0A939PPD7_9ACTN</name>
<gene>
    <name evidence="7" type="ORF">J4573_41760</name>
</gene>
<accession>A0A939PPD7</accession>
<evidence type="ECO:0000256" key="2">
    <source>
        <dbReference type="ARBA" id="ARBA00012224"/>
    </source>
</evidence>
<dbReference type="EMBL" id="JAGEOJ010000022">
    <property type="protein sequence ID" value="MBO2453674.1"/>
    <property type="molecule type" value="Genomic_DNA"/>
</dbReference>
<keyword evidence="3" id="KW-0663">Pyridoxal phosphate</keyword>
<dbReference type="CDD" id="cd00609">
    <property type="entry name" value="AAT_like"/>
    <property type="match status" value="1"/>
</dbReference>
<dbReference type="Gene3D" id="3.90.1150.10">
    <property type="entry name" value="Aspartate Aminotransferase, domain 1"/>
    <property type="match status" value="1"/>
</dbReference>
<dbReference type="Pfam" id="PF00155">
    <property type="entry name" value="Aminotran_1_2"/>
    <property type="match status" value="1"/>
</dbReference>
<keyword evidence="7" id="KW-0032">Aminotransferase</keyword>
<dbReference type="InterPro" id="IPR015421">
    <property type="entry name" value="PyrdxlP-dep_Trfase_major"/>
</dbReference>
<evidence type="ECO:0000313" key="7">
    <source>
        <dbReference type="EMBL" id="MBO2453674.1"/>
    </source>
</evidence>
<keyword evidence="4" id="KW-0456">Lyase</keyword>
<sequence>MDYPSAPPIRAAIQERLELGLGYPHWDDAPDLNPLREVFTERMRRQGVAFAPADVRVFTELIQALQVVLHLGTEPGDTVALHTPAYPPFLDTISAMGRRLRPIPMIDTPDGWTFDTERLAAAPPAALILVNPHNPTGRAFTRDELAGLAEIADRHGVLVISDEIHSDLAYEPHRHIPFATLHERTVTLTSASKAFNLAGLRCSVAHVGDARIREALAAMPPQFFGEVSSLSVVATVAAWKEGGAWLAEARETLARNRDLVKDSLPPGVRHHSPEATYLAWLDCRELGLGDDPAAHFLADGKIMLSNGPAFGPGGEGFARLNFATSGPILTDVLQRLNDSASRAT</sequence>
<dbReference type="AlphaFoldDB" id="A0A939PPD7"/>
<dbReference type="InterPro" id="IPR015422">
    <property type="entry name" value="PyrdxlP-dep_Trfase_small"/>
</dbReference>
<keyword evidence="8" id="KW-1185">Reference proteome</keyword>
<evidence type="ECO:0000256" key="1">
    <source>
        <dbReference type="ARBA" id="ARBA00001933"/>
    </source>
</evidence>
<comment type="similarity">
    <text evidence="5">Belongs to the class-II pyridoxal-phosphate-dependent aminotransferase family. MalY/PatB cystathionine beta-lyase subfamily.</text>
</comment>
<dbReference type="InterPro" id="IPR015424">
    <property type="entry name" value="PyrdxlP-dep_Trfase"/>
</dbReference>
<evidence type="ECO:0000256" key="4">
    <source>
        <dbReference type="ARBA" id="ARBA00023239"/>
    </source>
</evidence>
<dbReference type="InterPro" id="IPR004839">
    <property type="entry name" value="Aminotransferase_I/II_large"/>
</dbReference>
<dbReference type="InterPro" id="IPR051798">
    <property type="entry name" value="Class-II_PLP-Dep_Aminotrans"/>
</dbReference>
<dbReference type="PANTHER" id="PTHR43525">
    <property type="entry name" value="PROTEIN MALY"/>
    <property type="match status" value="1"/>
</dbReference>
<dbReference type="Proteomes" id="UP000669179">
    <property type="component" value="Unassembled WGS sequence"/>
</dbReference>
<dbReference type="GO" id="GO:0047804">
    <property type="term" value="F:cysteine-S-conjugate beta-lyase activity"/>
    <property type="evidence" value="ECO:0007669"/>
    <property type="project" value="UniProtKB-EC"/>
</dbReference>
<dbReference type="SUPFAM" id="SSF53383">
    <property type="entry name" value="PLP-dependent transferases"/>
    <property type="match status" value="1"/>
</dbReference>
<comment type="cofactor">
    <cofactor evidence="1">
        <name>pyridoxal 5'-phosphate</name>
        <dbReference type="ChEBI" id="CHEBI:597326"/>
    </cofactor>
</comment>
<organism evidence="7 8">
    <name type="scientific">Actinomadura barringtoniae</name>
    <dbReference type="NCBI Taxonomy" id="1427535"/>
    <lineage>
        <taxon>Bacteria</taxon>
        <taxon>Bacillati</taxon>
        <taxon>Actinomycetota</taxon>
        <taxon>Actinomycetes</taxon>
        <taxon>Streptosporangiales</taxon>
        <taxon>Thermomonosporaceae</taxon>
        <taxon>Actinomadura</taxon>
    </lineage>
</organism>